<comment type="caution">
    <text evidence="1">The sequence shown here is derived from an EMBL/GenBank/DDBJ whole genome shotgun (WGS) entry which is preliminary data.</text>
</comment>
<name>A0A0A3XHG2_BRAJP</name>
<dbReference type="Proteomes" id="UP000030377">
    <property type="component" value="Unassembled WGS sequence"/>
</dbReference>
<sequence length="83" mass="9430">MVTPGERIAVLKQNQYEFDEVEVLTTVIMGHSRLYQIMEEKNALYMKEDFSEEDGIKASELEGEFEELNGWQAESDAAALLIG</sequence>
<reference evidence="1 2" key="1">
    <citation type="submission" date="2014-09" db="EMBL/GenBank/DDBJ databases">
        <title>Draft genome of Bradyrhizobium japonicum Is-34.</title>
        <authorList>
            <person name="Tsurumaru H."/>
            <person name="Yamakawa T."/>
            <person name="Hashimoto S."/>
            <person name="Okizaki K."/>
            <person name="Kanesaki Y."/>
            <person name="Yoshikawa H."/>
            <person name="Yajima S."/>
        </authorList>
    </citation>
    <scope>NUCLEOTIDE SEQUENCE [LARGE SCALE GENOMIC DNA]</scope>
    <source>
        <strain evidence="1 2">Is-34</strain>
    </source>
</reference>
<gene>
    <name evidence="1" type="ORF">MA20_48700</name>
</gene>
<accession>A0A0A3XHG2</accession>
<proteinExistence type="predicted"/>
<dbReference type="EMBL" id="JRPN01000233">
    <property type="protein sequence ID" value="KGT72704.1"/>
    <property type="molecule type" value="Genomic_DNA"/>
</dbReference>
<evidence type="ECO:0000313" key="1">
    <source>
        <dbReference type="EMBL" id="KGT72704.1"/>
    </source>
</evidence>
<evidence type="ECO:0000313" key="2">
    <source>
        <dbReference type="Proteomes" id="UP000030377"/>
    </source>
</evidence>
<dbReference type="AlphaFoldDB" id="A0A0A3XHG2"/>
<feature type="non-terminal residue" evidence="1">
    <location>
        <position position="83"/>
    </location>
</feature>
<organism evidence="1 2">
    <name type="scientific">Bradyrhizobium japonicum</name>
    <dbReference type="NCBI Taxonomy" id="375"/>
    <lineage>
        <taxon>Bacteria</taxon>
        <taxon>Pseudomonadati</taxon>
        <taxon>Pseudomonadota</taxon>
        <taxon>Alphaproteobacteria</taxon>
        <taxon>Hyphomicrobiales</taxon>
        <taxon>Nitrobacteraceae</taxon>
        <taxon>Bradyrhizobium</taxon>
    </lineage>
</organism>
<protein>
    <submittedName>
        <fullName evidence="1">Uncharacterized protein</fullName>
    </submittedName>
</protein>